<dbReference type="PRINTS" id="PR00453">
    <property type="entry name" value="VWFADOMAIN"/>
</dbReference>
<reference evidence="4" key="1">
    <citation type="submission" date="2023-07" db="EMBL/GenBank/DDBJ databases">
        <authorList>
            <consortium name="CYATHOMIX"/>
        </authorList>
    </citation>
    <scope>NUCLEOTIDE SEQUENCE</scope>
    <source>
        <strain evidence="4">N/A</strain>
    </source>
</reference>
<dbReference type="Gene3D" id="3.40.50.410">
    <property type="entry name" value="von Willebrand factor, type A domain"/>
    <property type="match status" value="2"/>
</dbReference>
<dbReference type="InterPro" id="IPR052229">
    <property type="entry name" value="Collagen-VI/PIF"/>
</dbReference>
<feature type="chain" id="PRO_5041213334" description="VWFA domain-containing protein" evidence="2">
    <location>
        <begin position="23"/>
        <end position="1221"/>
    </location>
</feature>
<dbReference type="InterPro" id="IPR036465">
    <property type="entry name" value="vWFA_dom_sf"/>
</dbReference>
<comment type="caution">
    <text evidence="4">The sequence shown here is derived from an EMBL/GenBank/DDBJ whole genome shotgun (WGS) entry which is preliminary data.</text>
</comment>
<dbReference type="PROSITE" id="PS50234">
    <property type="entry name" value="VWFA"/>
    <property type="match status" value="2"/>
</dbReference>
<feature type="compositionally biased region" description="Polar residues" evidence="1">
    <location>
        <begin position="477"/>
        <end position="488"/>
    </location>
</feature>
<evidence type="ECO:0000313" key="4">
    <source>
        <dbReference type="EMBL" id="CAJ0610156.1"/>
    </source>
</evidence>
<evidence type="ECO:0000256" key="2">
    <source>
        <dbReference type="SAM" id="SignalP"/>
    </source>
</evidence>
<dbReference type="AlphaFoldDB" id="A0AA36HG44"/>
<feature type="region of interest" description="Disordered" evidence="1">
    <location>
        <begin position="930"/>
        <end position="955"/>
    </location>
</feature>
<dbReference type="PANTHER" id="PTHR22588">
    <property type="entry name" value="VWFA DOMAIN-CONTAINING PROTEIN"/>
    <property type="match status" value="1"/>
</dbReference>
<organism evidence="4 5">
    <name type="scientific">Cylicocyclus nassatus</name>
    <name type="common">Nematode worm</name>
    <dbReference type="NCBI Taxonomy" id="53992"/>
    <lineage>
        <taxon>Eukaryota</taxon>
        <taxon>Metazoa</taxon>
        <taxon>Ecdysozoa</taxon>
        <taxon>Nematoda</taxon>
        <taxon>Chromadorea</taxon>
        <taxon>Rhabditida</taxon>
        <taxon>Rhabditina</taxon>
        <taxon>Rhabditomorpha</taxon>
        <taxon>Strongyloidea</taxon>
        <taxon>Strongylidae</taxon>
        <taxon>Cylicocyclus</taxon>
    </lineage>
</organism>
<dbReference type="PANTHER" id="PTHR22588:SF3">
    <property type="entry name" value="VWFA DOMAIN-CONTAINING PROTEIN"/>
    <property type="match status" value="1"/>
</dbReference>
<feature type="domain" description="VWFA" evidence="3">
    <location>
        <begin position="31"/>
        <end position="203"/>
    </location>
</feature>
<dbReference type="SUPFAM" id="SSF53300">
    <property type="entry name" value="vWA-like"/>
    <property type="match status" value="2"/>
</dbReference>
<feature type="region of interest" description="Disordered" evidence="1">
    <location>
        <begin position="467"/>
        <end position="488"/>
    </location>
</feature>
<dbReference type="Proteomes" id="UP001176961">
    <property type="component" value="Unassembled WGS sequence"/>
</dbReference>
<evidence type="ECO:0000313" key="5">
    <source>
        <dbReference type="Proteomes" id="UP001176961"/>
    </source>
</evidence>
<dbReference type="Pfam" id="PF12251">
    <property type="entry name" value="SNAPC3"/>
    <property type="match status" value="1"/>
</dbReference>
<sequence length="1221" mass="137562">MPRRRLPLYIVLYLFTVGYVLSSEECDSKLDLAFVLDASGSIEEIYSEQVRWTAFLTDALPVHRDAVRIATIQYAGYPLTEFSLNTYSDKEKIVRHLKDMTFQSGVTRTGYALRRAEHELFSEDRGARLNVSKVIALFTDGLSIDDPLKPSEQMRLKKGVKIYVISVNADGFIPEMQRIAGESQNVFGPNDLLLLKQRLSRDAAEARVCESDLVSEETFSTTTEADFTHFGDNTESLIEMSTETLRSDDGPPFLPSDPSKLHDNEVKARTTLHAAESTATTMSPDQIFERVLESVGTLYPDSVVTNVPPAQIPDANQIQVVETPNEATTFKPSLKTQLRKKKVRRVLRKKVKNVTVLPTRVDSSPPAPEKKIRKIIRKRRRKIVSGISSGKALQQSQTISTSPTIPKDIIPTTTVDSSLPQLLKPFKLQPQRESLQKSSKFKTENTSPTFSPQALVRTTTTWIPEPSVTTIKPIPAQKNTPGPTTAPITDFVPTTISVSSRAFASKIFNGDEIGVPIKTCPLDILFIVDSSGSVGGEIYLKQKEFLSELLQSIQPENKSHRVALIQFAGAKSQKTEWFFDSYHESSELIKAFNGVRHFTGTTYIGAALELAQQLLDTRRPDVKTVVVLLSDGFSQDDASRPAEAIRAMKNVEFYAISLSQLSNKDYLHQLVKDEKKMAMDDDSSSKISEFVRRTSGITFTTQSPDMTATSKIKNFSRKDATLHSDGTTNPQRTNRSIRDQSDRAFFEDAIRTRDSLETFFGAKMGEKDAWQKRFIPWLQCMALAVDESALHDIRKLVNDVAAAYSNPTKQYCFEKDGGLSNIQLNKRSRLRSINILQELNAKRKNPHYKSISLRSMLYDKYDPYVFVRRAHHSDLDVGEENRPVESDVQRTTEPLDKKVSEVNPIDPSDDGMFVGQNSYCHSPLVESSIQSSASSSDAEPGPLTGVHSCSDVGESGSDMAQDDIVVEIAIFLGYPRPLEKHEIRLGRLMKVLDRFLILGSNTLKDLKNSIDCTSDYQVLENVVDRSITKEDLCKNRYPSSYFFFHDTFYIDLEPQGSKDITVEIREWASKRNIAGMKVADMNTTRIIDLTCRFGAPYLYNHVGACEHLVIVTRTALRDTSHPVGPYPVPIYERNFRRIACAGCKQETAEWVLWEHECMPCYTQFLCDACYKDFNYDKSGKRIFKYKAAPWYDRRSRKTGPLVLQKMKIVKDDPPDDTVLIP</sequence>
<accession>A0AA36HG44</accession>
<feature type="compositionally biased region" description="Polar residues" evidence="1">
    <location>
        <begin position="432"/>
        <end position="450"/>
    </location>
</feature>
<dbReference type="EMBL" id="CATQJL010000326">
    <property type="protein sequence ID" value="CAJ0610156.1"/>
    <property type="molecule type" value="Genomic_DNA"/>
</dbReference>
<feature type="signal peptide" evidence="2">
    <location>
        <begin position="1"/>
        <end position="22"/>
    </location>
</feature>
<dbReference type="InterPro" id="IPR002035">
    <property type="entry name" value="VWF_A"/>
</dbReference>
<protein>
    <recommendedName>
        <fullName evidence="3">VWFA domain-containing protein</fullName>
    </recommendedName>
</protein>
<name>A0AA36HG44_CYLNA</name>
<dbReference type="InterPro" id="IPR022042">
    <property type="entry name" value="snRNA-activating_su3"/>
</dbReference>
<feature type="compositionally biased region" description="Basic and acidic residues" evidence="1">
    <location>
        <begin position="877"/>
        <end position="900"/>
    </location>
</feature>
<gene>
    <name evidence="4" type="ORF">CYNAS_LOCUS22139</name>
</gene>
<evidence type="ECO:0000256" key="1">
    <source>
        <dbReference type="SAM" id="MobiDB-lite"/>
    </source>
</evidence>
<feature type="region of interest" description="Disordered" evidence="1">
    <location>
        <begin position="430"/>
        <end position="450"/>
    </location>
</feature>
<keyword evidence="5" id="KW-1185">Reference proteome</keyword>
<dbReference type="Pfam" id="PF00092">
    <property type="entry name" value="VWA"/>
    <property type="match status" value="2"/>
</dbReference>
<evidence type="ECO:0000259" key="3">
    <source>
        <dbReference type="PROSITE" id="PS50234"/>
    </source>
</evidence>
<proteinExistence type="predicted"/>
<dbReference type="SMART" id="SM00327">
    <property type="entry name" value="VWA"/>
    <property type="match status" value="2"/>
</dbReference>
<feature type="domain" description="VWFA" evidence="3">
    <location>
        <begin position="523"/>
        <end position="694"/>
    </location>
</feature>
<feature type="region of interest" description="Disordered" evidence="1">
    <location>
        <begin position="877"/>
        <end position="907"/>
    </location>
</feature>
<keyword evidence="2" id="KW-0732">Signal</keyword>